<dbReference type="PROSITE" id="PS00463">
    <property type="entry name" value="ZN2_CY6_FUNGAL_1"/>
    <property type="match status" value="1"/>
</dbReference>
<dbReference type="GO" id="GO:0003677">
    <property type="term" value="F:DNA binding"/>
    <property type="evidence" value="ECO:0007669"/>
    <property type="project" value="UniProtKB-KW"/>
</dbReference>
<evidence type="ECO:0000256" key="4">
    <source>
        <dbReference type="ARBA" id="ARBA00023242"/>
    </source>
</evidence>
<evidence type="ECO:0000259" key="5">
    <source>
        <dbReference type="PROSITE" id="PS50048"/>
    </source>
</evidence>
<evidence type="ECO:0000256" key="3">
    <source>
        <dbReference type="ARBA" id="ARBA00023163"/>
    </source>
</evidence>
<dbReference type="AlphaFoldDB" id="A0A5N6UDV1"/>
<reference evidence="6 7" key="1">
    <citation type="submission" date="2019-04" db="EMBL/GenBank/DDBJ databases">
        <title>Friends and foes A comparative genomics study of 23 Aspergillus species from section Flavi.</title>
        <authorList>
            <consortium name="DOE Joint Genome Institute"/>
            <person name="Kjaerbolling I."/>
            <person name="Vesth T."/>
            <person name="Frisvad J.C."/>
            <person name="Nybo J.L."/>
            <person name="Theobald S."/>
            <person name="Kildgaard S."/>
            <person name="Isbrandt T."/>
            <person name="Kuo A."/>
            <person name="Sato A."/>
            <person name="Lyhne E.K."/>
            <person name="Kogle M.E."/>
            <person name="Wiebenga A."/>
            <person name="Kun R.S."/>
            <person name="Lubbers R.J."/>
            <person name="Makela M.R."/>
            <person name="Barry K."/>
            <person name="Chovatia M."/>
            <person name="Clum A."/>
            <person name="Daum C."/>
            <person name="Haridas S."/>
            <person name="He G."/>
            <person name="LaButti K."/>
            <person name="Lipzen A."/>
            <person name="Mondo S."/>
            <person name="Riley R."/>
            <person name="Salamov A."/>
            <person name="Simmons B.A."/>
            <person name="Magnuson J.K."/>
            <person name="Henrissat B."/>
            <person name="Mortensen U.H."/>
            <person name="Larsen T.O."/>
            <person name="Devries R.P."/>
            <person name="Grigoriev I.V."/>
            <person name="Machida M."/>
            <person name="Baker S.E."/>
            <person name="Andersen M.R."/>
        </authorList>
    </citation>
    <scope>NUCLEOTIDE SEQUENCE [LARGE SCALE GENOMIC DNA]</scope>
    <source>
        <strain evidence="6 7">CBS 117626</strain>
    </source>
</reference>
<dbReference type="CDD" id="cd00067">
    <property type="entry name" value="GAL4"/>
    <property type="match status" value="1"/>
</dbReference>
<feature type="domain" description="Zn(2)-C6 fungal-type" evidence="5">
    <location>
        <begin position="53"/>
        <end position="83"/>
    </location>
</feature>
<evidence type="ECO:0000256" key="1">
    <source>
        <dbReference type="ARBA" id="ARBA00023015"/>
    </source>
</evidence>
<name>A0A5N6UDV1_ASPTM</name>
<organism evidence="6 7">
    <name type="scientific">Aspergillus tamarii</name>
    <dbReference type="NCBI Taxonomy" id="41984"/>
    <lineage>
        <taxon>Eukaryota</taxon>
        <taxon>Fungi</taxon>
        <taxon>Dikarya</taxon>
        <taxon>Ascomycota</taxon>
        <taxon>Pezizomycotina</taxon>
        <taxon>Eurotiomycetes</taxon>
        <taxon>Eurotiomycetidae</taxon>
        <taxon>Eurotiales</taxon>
        <taxon>Aspergillaceae</taxon>
        <taxon>Aspergillus</taxon>
        <taxon>Aspergillus subgen. Circumdati</taxon>
    </lineage>
</organism>
<evidence type="ECO:0000256" key="2">
    <source>
        <dbReference type="ARBA" id="ARBA00023125"/>
    </source>
</evidence>
<keyword evidence="1" id="KW-0805">Transcription regulation</keyword>
<proteinExistence type="predicted"/>
<dbReference type="InterPro" id="IPR001138">
    <property type="entry name" value="Zn2Cys6_DnaBD"/>
</dbReference>
<evidence type="ECO:0000313" key="6">
    <source>
        <dbReference type="EMBL" id="KAE8156805.1"/>
    </source>
</evidence>
<dbReference type="InterPro" id="IPR036864">
    <property type="entry name" value="Zn2-C6_fun-type_DNA-bd_sf"/>
</dbReference>
<keyword evidence="7" id="KW-1185">Reference proteome</keyword>
<sequence length="403" mass="45148">MRAEPTTVFIRRAADGRYPTPPAHSIVCHIVGASRTSPLMTRQRRSHAKSREGCMQCKERHVKCNEVHPQCLNCKRHDLLCSFSAPSLTAMPLSQDSLADLELLDYWHRHPIPANASGPDSGLDYDVVRLGFSHHYLLNSILALAGLRLFEEDRSQTRWYVRAVAHHQAAITRARPHFQRLDESQHSALLSFSFYTSMYTLTEPLLRPASPSNSQSTFDPVKELLQAIWLGRSSTVFVQQHLASAVSSDPCVVGKYRLRPLEAINGLESTFPQLASLEQFIKDRCGGQERAMCLHAARSVFVSIAHLSNNPDEPTQMRAIWGWASTVDSAFLDMCAARNTVALVIFAHFAALISLGRGNWYLQNWPAVLLEHIRGILTDGLDDTIRWPEQVVFGNRLTLSSAT</sequence>
<gene>
    <name evidence="6" type="ORF">BDV40DRAFT_280217</name>
</gene>
<dbReference type="Proteomes" id="UP000326950">
    <property type="component" value="Unassembled WGS sequence"/>
</dbReference>
<dbReference type="InterPro" id="IPR053157">
    <property type="entry name" value="Sterol_Uptake_Regulator"/>
</dbReference>
<dbReference type="Gene3D" id="4.10.240.10">
    <property type="entry name" value="Zn(2)-C6 fungal-type DNA-binding domain"/>
    <property type="match status" value="1"/>
</dbReference>
<dbReference type="EMBL" id="ML738746">
    <property type="protein sequence ID" value="KAE8156805.1"/>
    <property type="molecule type" value="Genomic_DNA"/>
</dbReference>
<keyword evidence="2" id="KW-0238">DNA-binding</keyword>
<dbReference type="GO" id="GO:0008270">
    <property type="term" value="F:zinc ion binding"/>
    <property type="evidence" value="ECO:0007669"/>
    <property type="project" value="InterPro"/>
</dbReference>
<dbReference type="PANTHER" id="PTHR47784">
    <property type="entry name" value="STEROL UPTAKE CONTROL PROTEIN 2"/>
    <property type="match status" value="1"/>
</dbReference>
<keyword evidence="4" id="KW-0539">Nucleus</keyword>
<dbReference type="SUPFAM" id="SSF57701">
    <property type="entry name" value="Zn2/Cys6 DNA-binding domain"/>
    <property type="match status" value="1"/>
</dbReference>
<dbReference type="PROSITE" id="PS50048">
    <property type="entry name" value="ZN2_CY6_FUNGAL_2"/>
    <property type="match status" value="1"/>
</dbReference>
<dbReference type="SMART" id="SM00066">
    <property type="entry name" value="GAL4"/>
    <property type="match status" value="1"/>
</dbReference>
<evidence type="ECO:0000313" key="7">
    <source>
        <dbReference type="Proteomes" id="UP000326950"/>
    </source>
</evidence>
<dbReference type="Pfam" id="PF00172">
    <property type="entry name" value="Zn_clus"/>
    <property type="match status" value="1"/>
</dbReference>
<protein>
    <recommendedName>
        <fullName evidence="5">Zn(2)-C6 fungal-type domain-containing protein</fullName>
    </recommendedName>
</protein>
<accession>A0A5N6UDV1</accession>
<dbReference type="OrthoDB" id="5350673at2759"/>
<keyword evidence="3" id="KW-0804">Transcription</keyword>
<dbReference type="PANTHER" id="PTHR47784:SF5">
    <property type="entry name" value="STEROL UPTAKE CONTROL PROTEIN 2"/>
    <property type="match status" value="1"/>
</dbReference>
<dbReference type="GO" id="GO:0001228">
    <property type="term" value="F:DNA-binding transcription activator activity, RNA polymerase II-specific"/>
    <property type="evidence" value="ECO:0007669"/>
    <property type="project" value="TreeGrafter"/>
</dbReference>